<feature type="region of interest" description="Disordered" evidence="1">
    <location>
        <begin position="197"/>
        <end position="230"/>
    </location>
</feature>
<feature type="region of interest" description="Disordered" evidence="1">
    <location>
        <begin position="38"/>
        <end position="67"/>
    </location>
</feature>
<dbReference type="AlphaFoldDB" id="A0AA39VFF5"/>
<sequence length="230" mass="25087">MSNLKLLSSKEALKRQMERIEKRKGKRVAHVPIPRVQETINVESSNPVELATKKKKRPGSDDESSSINVKFSSDVYVYLNLGLKLNSPEDLPEDEHDGDVPEYVPRETQGPDDEPNLTGDVRDLGGPTADEATTQVDDPVYSKLKGKKKVEEPSEPVAFSCGTSSFHPVTDEPDATSQGAEAIREPLGMMAPEILAPTESIPTPSVGGGVELRHPDLDYEDPTADLNTRA</sequence>
<feature type="compositionally biased region" description="Polar residues" evidence="1">
    <location>
        <begin position="38"/>
        <end position="47"/>
    </location>
</feature>
<keyword evidence="3" id="KW-1185">Reference proteome</keyword>
<dbReference type="Proteomes" id="UP001168877">
    <property type="component" value="Unassembled WGS sequence"/>
</dbReference>
<evidence type="ECO:0000313" key="3">
    <source>
        <dbReference type="Proteomes" id="UP001168877"/>
    </source>
</evidence>
<proteinExistence type="predicted"/>
<reference evidence="2" key="1">
    <citation type="journal article" date="2022" name="Plant J.">
        <title>Strategies of tolerance reflected in two North American maple genomes.</title>
        <authorList>
            <person name="McEvoy S.L."/>
            <person name="Sezen U.U."/>
            <person name="Trouern-Trend A."/>
            <person name="McMahon S.M."/>
            <person name="Schaberg P.G."/>
            <person name="Yang J."/>
            <person name="Wegrzyn J.L."/>
            <person name="Swenson N.G."/>
        </authorList>
    </citation>
    <scope>NUCLEOTIDE SEQUENCE</scope>
    <source>
        <strain evidence="2">NS2018</strain>
    </source>
</reference>
<gene>
    <name evidence="2" type="ORF">LWI29_011642</name>
</gene>
<name>A0AA39VFF5_ACESA</name>
<comment type="caution">
    <text evidence="2">The sequence shown here is derived from an EMBL/GenBank/DDBJ whole genome shotgun (WGS) entry which is preliminary data.</text>
</comment>
<protein>
    <submittedName>
        <fullName evidence="2">Uncharacterized protein</fullName>
    </submittedName>
</protein>
<accession>A0AA39VFF5</accession>
<feature type="region of interest" description="Disordered" evidence="1">
    <location>
        <begin position="86"/>
        <end position="178"/>
    </location>
</feature>
<dbReference type="EMBL" id="JAUESC010000386">
    <property type="protein sequence ID" value="KAK0576088.1"/>
    <property type="molecule type" value="Genomic_DNA"/>
</dbReference>
<evidence type="ECO:0000256" key="1">
    <source>
        <dbReference type="SAM" id="MobiDB-lite"/>
    </source>
</evidence>
<reference evidence="2" key="2">
    <citation type="submission" date="2023-06" db="EMBL/GenBank/DDBJ databases">
        <authorList>
            <person name="Swenson N.G."/>
            <person name="Wegrzyn J.L."/>
            <person name="Mcevoy S.L."/>
        </authorList>
    </citation>
    <scope>NUCLEOTIDE SEQUENCE</scope>
    <source>
        <strain evidence="2">NS2018</strain>
        <tissue evidence="2">Leaf</tissue>
    </source>
</reference>
<organism evidence="2 3">
    <name type="scientific">Acer saccharum</name>
    <name type="common">Sugar maple</name>
    <dbReference type="NCBI Taxonomy" id="4024"/>
    <lineage>
        <taxon>Eukaryota</taxon>
        <taxon>Viridiplantae</taxon>
        <taxon>Streptophyta</taxon>
        <taxon>Embryophyta</taxon>
        <taxon>Tracheophyta</taxon>
        <taxon>Spermatophyta</taxon>
        <taxon>Magnoliopsida</taxon>
        <taxon>eudicotyledons</taxon>
        <taxon>Gunneridae</taxon>
        <taxon>Pentapetalae</taxon>
        <taxon>rosids</taxon>
        <taxon>malvids</taxon>
        <taxon>Sapindales</taxon>
        <taxon>Sapindaceae</taxon>
        <taxon>Hippocastanoideae</taxon>
        <taxon>Acereae</taxon>
        <taxon>Acer</taxon>
    </lineage>
</organism>
<evidence type="ECO:0000313" key="2">
    <source>
        <dbReference type="EMBL" id="KAK0576088.1"/>
    </source>
</evidence>